<sequence length="43" mass="4719">MDLTLASLDVPREGRNDRPAQLLCVRVELGAMLTTVKLAPWPA</sequence>
<dbReference type="AlphaFoldDB" id="A0A1D8AXV7"/>
<keyword evidence="2" id="KW-1185">Reference proteome</keyword>
<dbReference type="EMBL" id="CP016094">
    <property type="protein sequence ID" value="AOS45710.1"/>
    <property type="molecule type" value="Genomic_DNA"/>
</dbReference>
<proteinExistence type="predicted"/>
<organism evidence="1 2">
    <name type="scientific">Lacunisphaera limnophila</name>
    <dbReference type="NCBI Taxonomy" id="1838286"/>
    <lineage>
        <taxon>Bacteria</taxon>
        <taxon>Pseudomonadati</taxon>
        <taxon>Verrucomicrobiota</taxon>
        <taxon>Opitutia</taxon>
        <taxon>Opitutales</taxon>
        <taxon>Opitutaceae</taxon>
        <taxon>Lacunisphaera</taxon>
    </lineage>
</organism>
<dbReference type="Proteomes" id="UP000095228">
    <property type="component" value="Chromosome"/>
</dbReference>
<accession>A0A1D8AXV7</accession>
<evidence type="ECO:0000313" key="1">
    <source>
        <dbReference type="EMBL" id="AOS45710.1"/>
    </source>
</evidence>
<protein>
    <submittedName>
        <fullName evidence="1">Uncharacterized protein</fullName>
    </submittedName>
</protein>
<evidence type="ECO:0000313" key="2">
    <source>
        <dbReference type="Proteomes" id="UP000095228"/>
    </source>
</evidence>
<reference evidence="1 2" key="1">
    <citation type="submission" date="2016-06" db="EMBL/GenBank/DDBJ databases">
        <title>Three novel species with peptidoglycan cell walls form the new genus Lacunisphaera gen. nov. in the family Opitutaceae of the verrucomicrobial subdivision 4.</title>
        <authorList>
            <person name="Rast P."/>
            <person name="Gloeckner I."/>
            <person name="Jogler M."/>
            <person name="Boedeker C."/>
            <person name="Jeske O."/>
            <person name="Wiegand S."/>
            <person name="Reinhardt R."/>
            <person name="Schumann P."/>
            <person name="Rohde M."/>
            <person name="Spring S."/>
            <person name="Gloeckner F.O."/>
            <person name="Jogler C."/>
        </authorList>
    </citation>
    <scope>NUCLEOTIDE SEQUENCE [LARGE SCALE GENOMIC DNA]</scope>
    <source>
        <strain evidence="1 2">IG16b</strain>
    </source>
</reference>
<name>A0A1D8AXV7_9BACT</name>
<dbReference type="KEGG" id="obg:Verru16b_02797"/>
<gene>
    <name evidence="1" type="ORF">Verru16b_02797</name>
</gene>